<accession>A0A4S8NDW8</accession>
<name>A0A4S8NDW8_9ACTN</name>
<keyword evidence="3" id="KW-1185">Reference proteome</keyword>
<sequence>MISVLVIAGTFLLRNPGEDSETAIDSARPAEPTASASIDPTQRARRARPAPSDGTATSVPDAGDAVAADFPGLGEPNGISGEGRNYSLTEHTMTIQLSSPNPLGLVAYLIPASTENPRGKAVVEARTWSLTTTVYGKPKYGAVYVQAGYDGRPATCVITIDGKVTERRSTKGPYGAMWCLG</sequence>
<dbReference type="EMBL" id="STGW01000004">
    <property type="protein sequence ID" value="THV14648.1"/>
    <property type="molecule type" value="Genomic_DNA"/>
</dbReference>
<dbReference type="AlphaFoldDB" id="A0A4S8NDW8"/>
<reference evidence="2 3" key="1">
    <citation type="journal article" date="2009" name="Int. J. Syst. Evol. Microbiol.">
        <title>Nocardioides caeni sp. nov., isolated from wastewater.</title>
        <authorList>
            <person name="Yoon J.H."/>
            <person name="Kang S.J."/>
            <person name="Park S."/>
            <person name="Kim W."/>
            <person name="Oh T.K."/>
        </authorList>
    </citation>
    <scope>NUCLEOTIDE SEQUENCE [LARGE SCALE GENOMIC DNA]</scope>
    <source>
        <strain evidence="2 3">DSM 23134</strain>
    </source>
</reference>
<evidence type="ECO:0000256" key="1">
    <source>
        <dbReference type="SAM" id="MobiDB-lite"/>
    </source>
</evidence>
<protein>
    <submittedName>
        <fullName evidence="2">Uncharacterized protein</fullName>
    </submittedName>
</protein>
<organism evidence="2 3">
    <name type="scientific">Nocardioides caeni</name>
    <dbReference type="NCBI Taxonomy" id="574700"/>
    <lineage>
        <taxon>Bacteria</taxon>
        <taxon>Bacillati</taxon>
        <taxon>Actinomycetota</taxon>
        <taxon>Actinomycetes</taxon>
        <taxon>Propionibacteriales</taxon>
        <taxon>Nocardioidaceae</taxon>
        <taxon>Nocardioides</taxon>
    </lineage>
</organism>
<feature type="region of interest" description="Disordered" evidence="1">
    <location>
        <begin position="16"/>
        <end position="84"/>
    </location>
</feature>
<gene>
    <name evidence="2" type="ORF">E9934_08275</name>
</gene>
<proteinExistence type="predicted"/>
<dbReference type="OrthoDB" id="3783284at2"/>
<dbReference type="RefSeq" id="WP_136562411.1">
    <property type="nucleotide sequence ID" value="NZ_BAABLS010000003.1"/>
</dbReference>
<comment type="caution">
    <text evidence="2">The sequence shown here is derived from an EMBL/GenBank/DDBJ whole genome shotgun (WGS) entry which is preliminary data.</text>
</comment>
<dbReference type="Proteomes" id="UP000307087">
    <property type="component" value="Unassembled WGS sequence"/>
</dbReference>
<evidence type="ECO:0000313" key="3">
    <source>
        <dbReference type="Proteomes" id="UP000307087"/>
    </source>
</evidence>
<evidence type="ECO:0000313" key="2">
    <source>
        <dbReference type="EMBL" id="THV14648.1"/>
    </source>
</evidence>
<dbReference type="Gene3D" id="2.60.40.2880">
    <property type="entry name" value="MmpS1-5, C-terminal soluble domain"/>
    <property type="match status" value="1"/>
</dbReference>
<dbReference type="InterPro" id="IPR038468">
    <property type="entry name" value="MmpS_C"/>
</dbReference>